<evidence type="ECO:0000313" key="3">
    <source>
        <dbReference type="Proteomes" id="UP001151760"/>
    </source>
</evidence>
<feature type="region of interest" description="Disordered" evidence="1">
    <location>
        <begin position="223"/>
        <end position="252"/>
    </location>
</feature>
<accession>A0ABQ4YQA5</accession>
<reference evidence="2" key="2">
    <citation type="submission" date="2022-01" db="EMBL/GenBank/DDBJ databases">
        <authorList>
            <person name="Yamashiro T."/>
            <person name="Shiraishi A."/>
            <person name="Satake H."/>
            <person name="Nakayama K."/>
        </authorList>
    </citation>
    <scope>NUCLEOTIDE SEQUENCE</scope>
</reference>
<organism evidence="2 3">
    <name type="scientific">Tanacetum coccineum</name>
    <dbReference type="NCBI Taxonomy" id="301880"/>
    <lineage>
        <taxon>Eukaryota</taxon>
        <taxon>Viridiplantae</taxon>
        <taxon>Streptophyta</taxon>
        <taxon>Embryophyta</taxon>
        <taxon>Tracheophyta</taxon>
        <taxon>Spermatophyta</taxon>
        <taxon>Magnoliopsida</taxon>
        <taxon>eudicotyledons</taxon>
        <taxon>Gunneridae</taxon>
        <taxon>Pentapetalae</taxon>
        <taxon>asterids</taxon>
        <taxon>campanulids</taxon>
        <taxon>Asterales</taxon>
        <taxon>Asteraceae</taxon>
        <taxon>Asteroideae</taxon>
        <taxon>Anthemideae</taxon>
        <taxon>Anthemidinae</taxon>
        <taxon>Tanacetum</taxon>
    </lineage>
</organism>
<gene>
    <name evidence="2" type="ORF">Tco_0729082</name>
</gene>
<comment type="caution">
    <text evidence="2">The sequence shown here is derived from an EMBL/GenBank/DDBJ whole genome shotgun (WGS) entry which is preliminary data.</text>
</comment>
<keyword evidence="3" id="KW-1185">Reference proteome</keyword>
<proteinExistence type="predicted"/>
<evidence type="ECO:0000313" key="2">
    <source>
        <dbReference type="EMBL" id="GJS79201.1"/>
    </source>
</evidence>
<dbReference type="EMBL" id="BQNB010010581">
    <property type="protein sequence ID" value="GJS79201.1"/>
    <property type="molecule type" value="Genomic_DNA"/>
</dbReference>
<evidence type="ECO:0000256" key="1">
    <source>
        <dbReference type="SAM" id="MobiDB-lite"/>
    </source>
</evidence>
<sequence>MLWGIITKAIVDYVELLWEEFVQGIQTLFSHHANLNLTTKKSTPLIIPNYRSSLKVKRMKFLECYSNRVDNRSYSTVTILSAILGNGCSEELKQVDDEEVQPAPEPLVDDYNLQRGPEPQFMAPVHISSGPNLSLMMPGQNRFQVLFQVKSHVTKANEPVPTATAIHAQAVLISASIFTTIAQDAPSTSMSPSSSDIQALVLYQGIAARPNVKDDPFVHAVPHPSFNPITGEPNSVESSLGDVRSAEPNQVTQQLDHLRKWTKDHPC</sequence>
<dbReference type="Proteomes" id="UP001151760">
    <property type="component" value="Unassembled WGS sequence"/>
</dbReference>
<reference evidence="2" key="1">
    <citation type="journal article" date="2022" name="Int. J. Mol. Sci.">
        <title>Draft Genome of Tanacetum Coccineum: Genomic Comparison of Closely Related Tanacetum-Family Plants.</title>
        <authorList>
            <person name="Yamashiro T."/>
            <person name="Shiraishi A."/>
            <person name="Nakayama K."/>
            <person name="Satake H."/>
        </authorList>
    </citation>
    <scope>NUCLEOTIDE SEQUENCE</scope>
</reference>
<name>A0ABQ4YQA5_9ASTR</name>
<protein>
    <submittedName>
        <fullName evidence="2">Uncharacterized protein</fullName>
    </submittedName>
</protein>